<protein>
    <submittedName>
        <fullName evidence="1">Uncharacterized protein</fullName>
    </submittedName>
</protein>
<dbReference type="KEGG" id="msk:MSUIS_05260"/>
<proteinExistence type="predicted"/>
<evidence type="ECO:0000313" key="2">
    <source>
        <dbReference type="Proteomes" id="UP000008645"/>
    </source>
</evidence>
<dbReference type="HOGENOM" id="CLU_1693549_0_0_14"/>
<dbReference type="Proteomes" id="UP000008645">
    <property type="component" value="Chromosome"/>
</dbReference>
<gene>
    <name evidence="1" type="ORF">MSUIS_05260</name>
</gene>
<dbReference type="AlphaFoldDB" id="F0V1T8"/>
<dbReference type="RefSeq" id="WP_013609222.1">
    <property type="nucleotide sequence ID" value="NC_015153.1"/>
</dbReference>
<sequence length="155" mass="17672">MISNKFLWGIVASGGTVGGLTGVGIGVKNLVAWENLKKEESEILWEYVELGGTEKKCYVHYKGKQEKEEISNEKCRNWTSGFEVNKTIGEKVWLRVEKDLLKNALEKENLIGENEEIKESWNNRGMVCEKEELYGLNKYLVKCESKAIEPSLPEN</sequence>
<organism evidence="1 2">
    <name type="scientific">Mycoplasma suis (strain KI_3806)</name>
    <dbReference type="NCBI Taxonomy" id="708248"/>
    <lineage>
        <taxon>Bacteria</taxon>
        <taxon>Bacillati</taxon>
        <taxon>Mycoplasmatota</taxon>
        <taxon>Mollicutes</taxon>
        <taxon>Mycoplasmataceae</taxon>
        <taxon>Mycoplasma</taxon>
    </lineage>
</organism>
<accession>F0V1T8</accession>
<dbReference type="EMBL" id="FQ790233">
    <property type="protein sequence ID" value="CBZ40619.1"/>
    <property type="molecule type" value="Genomic_DNA"/>
</dbReference>
<name>F0V1T8_MYCS3</name>
<evidence type="ECO:0000313" key="1">
    <source>
        <dbReference type="EMBL" id="CBZ40619.1"/>
    </source>
</evidence>
<reference evidence="1 2" key="1">
    <citation type="journal article" date="2011" name="J. Bacteriol.">
        <title>Complete genome sequence of the hemotrophic Mycoplasma suis strain KI3806.</title>
        <authorList>
            <person name="Oehlerking J."/>
            <person name="Kube M."/>
            <person name="Felder K.M."/>
            <person name="Matter D."/>
            <person name="Wittenbrink M.M."/>
            <person name="Schwarzenbach S."/>
            <person name="Kramer M.M."/>
            <person name="Hoelzle K."/>
            <person name="Hoelzle L.E."/>
        </authorList>
    </citation>
    <scope>NUCLEOTIDE SEQUENCE [LARGE SCALE GENOMIC DNA]</scope>
    <source>
        <strain evidence="2">KI_3806</strain>
    </source>
</reference>